<dbReference type="InterPro" id="IPR049680">
    <property type="entry name" value="FLVCR1-2_SLC49-like"/>
</dbReference>
<evidence type="ECO:0000256" key="1">
    <source>
        <dbReference type="ARBA" id="ARBA00004651"/>
    </source>
</evidence>
<feature type="transmembrane region" description="Helical" evidence="5">
    <location>
        <begin position="212"/>
        <end position="232"/>
    </location>
</feature>
<dbReference type="InterPro" id="IPR036259">
    <property type="entry name" value="MFS_trans_sf"/>
</dbReference>
<dbReference type="PANTHER" id="PTHR10924">
    <property type="entry name" value="MAJOR FACILITATOR SUPERFAMILY PROTEIN-RELATED"/>
    <property type="match status" value="1"/>
</dbReference>
<protein>
    <submittedName>
        <fullName evidence="6">Cyanate permease</fullName>
    </submittedName>
</protein>
<evidence type="ECO:0000256" key="2">
    <source>
        <dbReference type="ARBA" id="ARBA00022692"/>
    </source>
</evidence>
<evidence type="ECO:0000256" key="5">
    <source>
        <dbReference type="SAM" id="Phobius"/>
    </source>
</evidence>
<evidence type="ECO:0000313" key="6">
    <source>
        <dbReference type="EMBL" id="RED56834.1"/>
    </source>
</evidence>
<dbReference type="Proteomes" id="UP000256869">
    <property type="component" value="Unassembled WGS sequence"/>
</dbReference>
<feature type="transmembrane region" description="Helical" evidence="5">
    <location>
        <begin position="244"/>
        <end position="262"/>
    </location>
</feature>
<name>A0A3D9I500_9BACL</name>
<feature type="transmembrane region" description="Helical" evidence="5">
    <location>
        <begin position="330"/>
        <end position="355"/>
    </location>
</feature>
<gene>
    <name evidence="6" type="ORF">DFP95_112125</name>
</gene>
<keyword evidence="3 5" id="KW-1133">Transmembrane helix</keyword>
<organism evidence="6 7">
    <name type="scientific">Cohnella lupini</name>
    <dbReference type="NCBI Taxonomy" id="1294267"/>
    <lineage>
        <taxon>Bacteria</taxon>
        <taxon>Bacillati</taxon>
        <taxon>Bacillota</taxon>
        <taxon>Bacilli</taxon>
        <taxon>Bacillales</taxon>
        <taxon>Paenibacillaceae</taxon>
        <taxon>Cohnella</taxon>
    </lineage>
</organism>
<dbReference type="AlphaFoldDB" id="A0A3D9I500"/>
<keyword evidence="2 5" id="KW-0812">Transmembrane</keyword>
<feature type="transmembrane region" description="Helical" evidence="5">
    <location>
        <begin position="274"/>
        <end position="292"/>
    </location>
</feature>
<comment type="caution">
    <text evidence="6">The sequence shown here is derived from an EMBL/GenBank/DDBJ whole genome shotgun (WGS) entry which is preliminary data.</text>
</comment>
<comment type="subcellular location">
    <subcellularLocation>
        <location evidence="1">Cell membrane</location>
        <topology evidence="1">Multi-pass membrane protein</topology>
    </subcellularLocation>
</comment>
<dbReference type="Gene3D" id="1.20.1250.20">
    <property type="entry name" value="MFS general substrate transporter like domains"/>
    <property type="match status" value="1"/>
</dbReference>
<keyword evidence="7" id="KW-1185">Reference proteome</keyword>
<dbReference type="SUPFAM" id="SSF103473">
    <property type="entry name" value="MFS general substrate transporter"/>
    <property type="match status" value="1"/>
</dbReference>
<feature type="transmembrane region" description="Helical" evidence="5">
    <location>
        <begin position="361"/>
        <end position="380"/>
    </location>
</feature>
<dbReference type="GO" id="GO:0005886">
    <property type="term" value="C:plasma membrane"/>
    <property type="evidence" value="ECO:0007669"/>
    <property type="project" value="UniProtKB-SubCell"/>
</dbReference>
<feature type="transmembrane region" description="Helical" evidence="5">
    <location>
        <begin position="133"/>
        <end position="157"/>
    </location>
</feature>
<evidence type="ECO:0000256" key="4">
    <source>
        <dbReference type="ARBA" id="ARBA00023136"/>
    </source>
</evidence>
<dbReference type="GO" id="GO:0022857">
    <property type="term" value="F:transmembrane transporter activity"/>
    <property type="evidence" value="ECO:0007669"/>
    <property type="project" value="InterPro"/>
</dbReference>
<feature type="transmembrane region" description="Helical" evidence="5">
    <location>
        <begin position="50"/>
        <end position="70"/>
    </location>
</feature>
<feature type="transmembrane region" description="Helical" evidence="5">
    <location>
        <begin position="12"/>
        <end position="30"/>
    </location>
</feature>
<dbReference type="RefSeq" id="WP_181907519.1">
    <property type="nucleotide sequence ID" value="NZ_QRDY01000012.1"/>
</dbReference>
<dbReference type="Pfam" id="PF07690">
    <property type="entry name" value="MFS_1"/>
    <property type="match status" value="1"/>
</dbReference>
<dbReference type="PANTHER" id="PTHR10924:SF6">
    <property type="entry name" value="SOLUTE CARRIER FAMILY 49 MEMBER A3"/>
    <property type="match status" value="1"/>
</dbReference>
<dbReference type="InterPro" id="IPR011701">
    <property type="entry name" value="MFS"/>
</dbReference>
<feature type="transmembrane region" description="Helical" evidence="5">
    <location>
        <begin position="163"/>
        <end position="184"/>
    </location>
</feature>
<dbReference type="EMBL" id="QRDY01000012">
    <property type="protein sequence ID" value="RED56834.1"/>
    <property type="molecule type" value="Genomic_DNA"/>
</dbReference>
<feature type="transmembrane region" description="Helical" evidence="5">
    <location>
        <begin position="101"/>
        <end position="121"/>
    </location>
</feature>
<reference evidence="6 7" key="1">
    <citation type="submission" date="2018-07" db="EMBL/GenBank/DDBJ databases">
        <title>Genomic Encyclopedia of Type Strains, Phase III (KMG-III): the genomes of soil and plant-associated and newly described type strains.</title>
        <authorList>
            <person name="Whitman W."/>
        </authorList>
    </citation>
    <scope>NUCLEOTIDE SEQUENCE [LARGE SCALE GENOMIC DNA]</scope>
    <source>
        <strain evidence="6 7">CECT 8236</strain>
    </source>
</reference>
<feature type="transmembrane region" description="Helical" evidence="5">
    <location>
        <begin position="77"/>
        <end position="95"/>
    </location>
</feature>
<proteinExistence type="predicted"/>
<evidence type="ECO:0000256" key="3">
    <source>
        <dbReference type="ARBA" id="ARBA00022989"/>
    </source>
</evidence>
<evidence type="ECO:0000313" key="7">
    <source>
        <dbReference type="Proteomes" id="UP000256869"/>
    </source>
</evidence>
<accession>A0A3D9I500</accession>
<feature type="transmembrane region" description="Helical" evidence="5">
    <location>
        <begin position="298"/>
        <end position="318"/>
    </location>
</feature>
<sequence length="399" mass="41633">MSSGQSRSRWFVIVSYALLAAVTQLLWVTYTPITKASAEYWSVSVDAVGWLSQVFPLAYVVLALPFGYWADRSFKGTLAIGALLTGVGALIRVLPGYEYSLIGQIVISVGQPLVLNGINKLAAQYAAPERRPLAIAIGSASLFVGILVSTVSVPLLLESKGMPVVVQSQAILSAVVVTLFLFALRIRPAFADDTNATVPIGSIWSNKWVRQYSFLLFLGFGLFVTLTTWLEVLSTDSGFNAEQVGLALGAMTLAGIAGAAFIPDWAMLGLRGRGVLCASLAASVAMLIALAANSPFWLFTALLALSGCLLLANLPIILSSAEAKAPSGAAGTVTAVLLLSGNLGGIVLALCVQFMLDSRTLAIFFLVAVVAVTVPVALKFPSLTAAAGSKSSNAADQAS</sequence>
<keyword evidence="4 5" id="KW-0472">Membrane</keyword>